<evidence type="ECO:0000256" key="1">
    <source>
        <dbReference type="SAM" id="MobiDB-lite"/>
    </source>
</evidence>
<organism evidence="3 4">
    <name type="scientific">Olpidium bornovanus</name>
    <dbReference type="NCBI Taxonomy" id="278681"/>
    <lineage>
        <taxon>Eukaryota</taxon>
        <taxon>Fungi</taxon>
        <taxon>Fungi incertae sedis</taxon>
        <taxon>Olpidiomycota</taxon>
        <taxon>Olpidiomycotina</taxon>
        <taxon>Olpidiomycetes</taxon>
        <taxon>Olpidiales</taxon>
        <taxon>Olpidiaceae</taxon>
        <taxon>Olpidium</taxon>
    </lineage>
</organism>
<dbReference type="AlphaFoldDB" id="A0A8H7ZLG6"/>
<reference evidence="3 4" key="1">
    <citation type="journal article" name="Sci. Rep.">
        <title>Genome-scale phylogenetic analyses confirm Olpidium as the closest living zoosporic fungus to the non-flagellated, terrestrial fungi.</title>
        <authorList>
            <person name="Chang Y."/>
            <person name="Rochon D."/>
            <person name="Sekimoto S."/>
            <person name="Wang Y."/>
            <person name="Chovatia M."/>
            <person name="Sandor L."/>
            <person name="Salamov A."/>
            <person name="Grigoriev I.V."/>
            <person name="Stajich J.E."/>
            <person name="Spatafora J.W."/>
        </authorList>
    </citation>
    <scope>NUCLEOTIDE SEQUENCE [LARGE SCALE GENOMIC DNA]</scope>
    <source>
        <strain evidence="3">S191</strain>
    </source>
</reference>
<dbReference type="Gene3D" id="3.30.420.10">
    <property type="entry name" value="Ribonuclease H-like superfamily/Ribonuclease H"/>
    <property type="match status" value="1"/>
</dbReference>
<dbReference type="PROSITE" id="PS50994">
    <property type="entry name" value="INTEGRASE"/>
    <property type="match status" value="1"/>
</dbReference>
<feature type="compositionally biased region" description="Low complexity" evidence="1">
    <location>
        <begin position="182"/>
        <end position="195"/>
    </location>
</feature>
<dbReference type="OrthoDB" id="444848at2759"/>
<dbReference type="Proteomes" id="UP000673691">
    <property type="component" value="Unassembled WGS sequence"/>
</dbReference>
<dbReference type="InterPro" id="IPR001584">
    <property type="entry name" value="Integrase_cat-core"/>
</dbReference>
<feature type="domain" description="Integrase catalytic" evidence="2">
    <location>
        <begin position="1"/>
        <end position="84"/>
    </location>
</feature>
<feature type="non-terminal residue" evidence="3">
    <location>
        <position position="1"/>
    </location>
</feature>
<keyword evidence="4" id="KW-1185">Reference proteome</keyword>
<feature type="region of interest" description="Disordered" evidence="1">
    <location>
        <begin position="172"/>
        <end position="195"/>
    </location>
</feature>
<accession>A0A8H7ZLG6</accession>
<evidence type="ECO:0000313" key="3">
    <source>
        <dbReference type="EMBL" id="KAG5455669.1"/>
    </source>
</evidence>
<dbReference type="SUPFAM" id="SSF53098">
    <property type="entry name" value="Ribonuclease H-like"/>
    <property type="match status" value="1"/>
</dbReference>
<dbReference type="InterPro" id="IPR012337">
    <property type="entry name" value="RNaseH-like_sf"/>
</dbReference>
<dbReference type="InterPro" id="IPR036397">
    <property type="entry name" value="RNaseH_sf"/>
</dbReference>
<sequence>LRASEVREFFGRFGVRIDFTVAYNLEANGKAERGHQTLMSALVKMAKFEAAAWVDVFPFALWADRCTTHRTTGFAPIELMHGNRPSLPIEEAVMTWAALPWKDDLTREELLELRIQQLLRRGENKEEAIRTMREFPATGTYRFRELDSTELKDRAAAKCLKLFKKRGGALEIDGTVQEPTEGEVSAGEVEGAADE</sequence>
<comment type="caution">
    <text evidence="3">The sequence shown here is derived from an EMBL/GenBank/DDBJ whole genome shotgun (WGS) entry which is preliminary data.</text>
</comment>
<dbReference type="EMBL" id="JAEFCI010012979">
    <property type="protein sequence ID" value="KAG5455669.1"/>
    <property type="molecule type" value="Genomic_DNA"/>
</dbReference>
<evidence type="ECO:0000313" key="4">
    <source>
        <dbReference type="Proteomes" id="UP000673691"/>
    </source>
</evidence>
<gene>
    <name evidence="3" type="ORF">BJ554DRAFT_4833</name>
</gene>
<dbReference type="PANTHER" id="PTHR48475">
    <property type="entry name" value="RIBONUCLEASE H"/>
    <property type="match status" value="1"/>
</dbReference>
<evidence type="ECO:0000259" key="2">
    <source>
        <dbReference type="PROSITE" id="PS50994"/>
    </source>
</evidence>
<dbReference type="GO" id="GO:0015074">
    <property type="term" value="P:DNA integration"/>
    <property type="evidence" value="ECO:0007669"/>
    <property type="project" value="InterPro"/>
</dbReference>
<name>A0A8H7ZLG6_9FUNG</name>
<dbReference type="GO" id="GO:0005634">
    <property type="term" value="C:nucleus"/>
    <property type="evidence" value="ECO:0007669"/>
    <property type="project" value="UniProtKB-ARBA"/>
</dbReference>
<dbReference type="GO" id="GO:0003676">
    <property type="term" value="F:nucleic acid binding"/>
    <property type="evidence" value="ECO:0007669"/>
    <property type="project" value="InterPro"/>
</dbReference>
<protein>
    <recommendedName>
        <fullName evidence="2">Integrase catalytic domain-containing protein</fullName>
    </recommendedName>
</protein>
<proteinExistence type="predicted"/>
<dbReference type="PANTHER" id="PTHR48475:SF1">
    <property type="entry name" value="RNASE H TYPE-1 DOMAIN-CONTAINING PROTEIN"/>
    <property type="match status" value="1"/>
</dbReference>